<dbReference type="InterPro" id="IPR051460">
    <property type="entry name" value="HdrC_iron-sulfur_subunit"/>
</dbReference>
<evidence type="ECO:0000256" key="3">
    <source>
        <dbReference type="ARBA" id="ARBA00023002"/>
    </source>
</evidence>
<protein>
    <submittedName>
        <fullName evidence="7">(Fe-S)-binding protein</fullName>
    </submittedName>
</protein>
<keyword evidence="8" id="KW-1185">Reference proteome</keyword>
<feature type="domain" description="4Fe-4S ferredoxin-type" evidence="6">
    <location>
        <begin position="49"/>
        <end position="73"/>
    </location>
</feature>
<dbReference type="Pfam" id="PF02754">
    <property type="entry name" value="CCG"/>
    <property type="match status" value="2"/>
</dbReference>
<dbReference type="InterPro" id="IPR004017">
    <property type="entry name" value="Cys_rich_dom"/>
</dbReference>
<name>A0ABS9EMT4_9BACT</name>
<evidence type="ECO:0000313" key="7">
    <source>
        <dbReference type="EMBL" id="MCF4142470.1"/>
    </source>
</evidence>
<feature type="domain" description="4Fe-4S ferredoxin-type" evidence="6">
    <location>
        <begin position="9"/>
        <end position="39"/>
    </location>
</feature>
<accession>A0ABS9EMT4</accession>
<proteinExistence type="predicted"/>
<organism evidence="7 8">
    <name type="scientific">Dethiosulfovibrio marinus</name>
    <dbReference type="NCBI Taxonomy" id="133532"/>
    <lineage>
        <taxon>Bacteria</taxon>
        <taxon>Thermotogati</taxon>
        <taxon>Synergistota</taxon>
        <taxon>Synergistia</taxon>
        <taxon>Synergistales</taxon>
        <taxon>Dethiosulfovibrionaceae</taxon>
        <taxon>Dethiosulfovibrio</taxon>
    </lineage>
</organism>
<dbReference type="PROSITE" id="PS00198">
    <property type="entry name" value="4FE4S_FER_1"/>
    <property type="match status" value="1"/>
</dbReference>
<keyword evidence="2" id="KW-0479">Metal-binding</keyword>
<dbReference type="Gene3D" id="3.30.70.20">
    <property type="match status" value="1"/>
</dbReference>
<keyword evidence="4" id="KW-0408">Iron</keyword>
<evidence type="ECO:0000256" key="1">
    <source>
        <dbReference type="ARBA" id="ARBA00022485"/>
    </source>
</evidence>
<keyword evidence="1" id="KW-0004">4Fe-4S</keyword>
<evidence type="ECO:0000256" key="4">
    <source>
        <dbReference type="ARBA" id="ARBA00023004"/>
    </source>
</evidence>
<dbReference type="SUPFAM" id="SSF46548">
    <property type="entry name" value="alpha-helical ferredoxin"/>
    <property type="match status" value="1"/>
</dbReference>
<dbReference type="PROSITE" id="PS51379">
    <property type="entry name" value="4FE4S_FER_2"/>
    <property type="match status" value="2"/>
</dbReference>
<keyword evidence="3" id="KW-0560">Oxidoreductase</keyword>
<dbReference type="PANTHER" id="PTHR43255">
    <property type="entry name" value="IRON-SULFUR-BINDING OXIDOREDUCTASE FADF-RELATED-RELATED"/>
    <property type="match status" value="1"/>
</dbReference>
<evidence type="ECO:0000256" key="5">
    <source>
        <dbReference type="ARBA" id="ARBA00023014"/>
    </source>
</evidence>
<keyword evidence="5" id="KW-0411">Iron-sulfur</keyword>
<dbReference type="EMBL" id="JAKGUD010000005">
    <property type="protein sequence ID" value="MCF4142470.1"/>
    <property type="molecule type" value="Genomic_DNA"/>
</dbReference>
<reference evidence="7 8" key="1">
    <citation type="submission" date="2022-01" db="EMBL/GenBank/DDBJ databases">
        <title>Dethiosulfovibrio faecalis sp. nov., a novel proteolytic, non-sulfur-reducing bacterium isolated from a marine aquaculture solid waste bioreactor.</title>
        <authorList>
            <person name="Grabowski S."/>
            <person name="Apolinario E."/>
            <person name="Schneider N."/>
            <person name="Marshall C.W."/>
            <person name="Sowers K.R."/>
        </authorList>
    </citation>
    <scope>NUCLEOTIDE SEQUENCE [LARGE SCALE GENOMIC DNA]</scope>
    <source>
        <strain evidence="7 8">DSM 12537</strain>
    </source>
</reference>
<dbReference type="Pfam" id="PF13183">
    <property type="entry name" value="Fer4_8"/>
    <property type="match status" value="1"/>
</dbReference>
<evidence type="ECO:0000313" key="8">
    <source>
        <dbReference type="Proteomes" id="UP001200430"/>
    </source>
</evidence>
<dbReference type="InterPro" id="IPR017900">
    <property type="entry name" value="4Fe4S_Fe_S_CS"/>
</dbReference>
<dbReference type="InterPro" id="IPR017896">
    <property type="entry name" value="4Fe4S_Fe-S-bd"/>
</dbReference>
<comment type="caution">
    <text evidence="7">The sequence shown here is derived from an EMBL/GenBank/DDBJ whole genome shotgun (WGS) entry which is preliminary data.</text>
</comment>
<dbReference type="PANTHER" id="PTHR43255:SF1">
    <property type="entry name" value="IRON-SULFUR-BINDING OXIDOREDUCTASE FADF-RELATED"/>
    <property type="match status" value="1"/>
</dbReference>
<gene>
    <name evidence="7" type="ORF">L2W38_06550</name>
</gene>
<evidence type="ECO:0000259" key="6">
    <source>
        <dbReference type="PROSITE" id="PS51379"/>
    </source>
</evidence>
<dbReference type="RefSeq" id="WP_236099196.1">
    <property type="nucleotide sequence ID" value="NZ_JAKGUD010000005.1"/>
</dbReference>
<evidence type="ECO:0000256" key="2">
    <source>
        <dbReference type="ARBA" id="ARBA00022723"/>
    </source>
</evidence>
<sequence>MKLNEAVCPELRVFADKCVDCGLCLKGCIMSDQLEEGPGKVVSHFLKNGVIEDDWAFRCSLCGYCSSVCPVEADLRSVMTALRKRACAKPSLKMRKLFAGVLAFQFMAAWEHMGTPPVFPKGKGRRLFFPGCALASSDPELVLMTWRELRSLDSDMGIMVGCCGTPAASLGRDDVAEGIRSGLAKTLRSSGVDEIVVACPNCLKALSSLPVKVSSIWGCLGDTPSLSGSRHAELEEAMFHSPCPLRDDEKELAEVERLAEEVCPSIRTDPYGSKGGLCCGAGGMVPIVHPEALSSWSERISRYRRDGETVVCCCQSCVDSLGGGNSDVVHLLRLLLGGASPPPPTGLSRWTNRRKLRRAILDDVK</sequence>
<dbReference type="Proteomes" id="UP001200430">
    <property type="component" value="Unassembled WGS sequence"/>
</dbReference>